<dbReference type="CDD" id="cd00637">
    <property type="entry name" value="7tm_classA_rhodopsin-like"/>
    <property type="match status" value="1"/>
</dbReference>
<dbReference type="GO" id="GO:0005886">
    <property type="term" value="C:plasma membrane"/>
    <property type="evidence" value="ECO:0007669"/>
    <property type="project" value="TreeGrafter"/>
</dbReference>
<reference evidence="7 8" key="1">
    <citation type="journal article" name="Sci. Rep.">
        <title>Telomere-to-telomere assembled and centromere annotated genomes of the two main subspecies of the button mushroom Agaricus bisporus reveal especially polymorphic chromosome ends.</title>
        <authorList>
            <person name="Sonnenberg A.S.M."/>
            <person name="Sedaghat-Telgerd N."/>
            <person name="Lavrijssen B."/>
            <person name="Ohm R.A."/>
            <person name="Hendrickx P.M."/>
            <person name="Scholtmeijer K."/>
            <person name="Baars J.J.P."/>
            <person name="van Peer A."/>
        </authorList>
    </citation>
    <scope>NUCLEOTIDE SEQUENCE [LARGE SCALE GENOMIC DNA]</scope>
    <source>
        <strain evidence="7 8">H119_p4</strain>
    </source>
</reference>
<keyword evidence="3 6" id="KW-1133">Transmembrane helix</keyword>
<feature type="compositionally biased region" description="Polar residues" evidence="5">
    <location>
        <begin position="479"/>
        <end position="489"/>
    </location>
</feature>
<feature type="transmembrane region" description="Helical" evidence="6">
    <location>
        <begin position="67"/>
        <end position="92"/>
    </location>
</feature>
<evidence type="ECO:0000256" key="4">
    <source>
        <dbReference type="ARBA" id="ARBA00023136"/>
    </source>
</evidence>
<evidence type="ECO:0000256" key="5">
    <source>
        <dbReference type="SAM" id="MobiDB-lite"/>
    </source>
</evidence>
<feature type="transmembrane region" description="Helical" evidence="6">
    <location>
        <begin position="281"/>
        <end position="301"/>
    </location>
</feature>
<dbReference type="Gene3D" id="1.20.1070.10">
    <property type="entry name" value="Rhodopsin 7-helix transmembrane proteins"/>
    <property type="match status" value="1"/>
</dbReference>
<proteinExistence type="predicted"/>
<feature type="compositionally biased region" description="Low complexity" evidence="5">
    <location>
        <begin position="434"/>
        <end position="446"/>
    </location>
</feature>
<accession>A0A8H7KGA9</accession>
<dbReference type="PANTHER" id="PTHR23112">
    <property type="entry name" value="G PROTEIN-COUPLED RECEPTOR 157-RELATED"/>
    <property type="match status" value="1"/>
</dbReference>
<dbReference type="PANTHER" id="PTHR23112:SF0">
    <property type="entry name" value="TRANSMEMBRANE PROTEIN 116"/>
    <property type="match status" value="1"/>
</dbReference>
<evidence type="ECO:0000313" key="7">
    <source>
        <dbReference type="EMBL" id="KAF7773410.1"/>
    </source>
</evidence>
<protein>
    <recommendedName>
        <fullName evidence="9">G-protein coupled receptors family 2 profile 2 domain-containing protein</fullName>
    </recommendedName>
</protein>
<dbReference type="GO" id="GO:0007189">
    <property type="term" value="P:adenylate cyclase-activating G protein-coupled receptor signaling pathway"/>
    <property type="evidence" value="ECO:0007669"/>
    <property type="project" value="TreeGrafter"/>
</dbReference>
<evidence type="ECO:0000256" key="6">
    <source>
        <dbReference type="SAM" id="Phobius"/>
    </source>
</evidence>
<evidence type="ECO:0000256" key="1">
    <source>
        <dbReference type="ARBA" id="ARBA00004141"/>
    </source>
</evidence>
<dbReference type="SUPFAM" id="SSF81321">
    <property type="entry name" value="Family A G protein-coupled receptor-like"/>
    <property type="match status" value="1"/>
</dbReference>
<evidence type="ECO:0000256" key="3">
    <source>
        <dbReference type="ARBA" id="ARBA00022989"/>
    </source>
</evidence>
<feature type="region of interest" description="Disordered" evidence="5">
    <location>
        <begin position="410"/>
        <end position="534"/>
    </location>
</feature>
<feature type="compositionally biased region" description="Low complexity" evidence="5">
    <location>
        <begin position="521"/>
        <end position="534"/>
    </location>
</feature>
<dbReference type="GO" id="GO:0004930">
    <property type="term" value="F:G protein-coupled receptor activity"/>
    <property type="evidence" value="ECO:0007669"/>
    <property type="project" value="TreeGrafter"/>
</dbReference>
<feature type="transmembrane region" description="Helical" evidence="6">
    <location>
        <begin position="190"/>
        <end position="214"/>
    </location>
</feature>
<feature type="transmembrane region" description="Helical" evidence="6">
    <location>
        <begin position="112"/>
        <end position="134"/>
    </location>
</feature>
<evidence type="ECO:0000256" key="2">
    <source>
        <dbReference type="ARBA" id="ARBA00022692"/>
    </source>
</evidence>
<sequence>MAFTFNREFIPIPQKFFAGAVVVNAFAILSTVALASVALRIMWLALKKLRNPNAAQSREYAFFSTQLGNYAACLLVGNMMSSAAGLIGLQWLVNRGITEGGVCQAQAFIMQVGNWASAYFTVAIAVHTFNSLVLKKKKSMCISIPTMVMGWVIAVLVAIVPLLLHKAEGSIYGPSGLSCGVRPAFPKDQFIFHLLPIFVASILSAFLYSFVFLVQRGTLRVKGGLKLLFEPGDADKDNYHRFMVKLAKSMLWYPIAYITLLVPYSVTYLLAISGFKMTWEAMVFAFVCWFLLGVVNALLLYNTFRILGPAFYGRTDPNDFRKTMASFGPSGYLEQDDKDQKFISWPPMTQNQPTAPLYGSPFRDSRRTSQLNSRPVHERDGSDSSRMSLGRSMTPVDQHAHMIAVPPPAVERRTAVTVDTSSRSLPAPRRFRTSPSSSISSIDSNSGARQPSPIVTPEGIWTIVPPPRGRQNEHWATHRVSQSWSSKRTLVQPALSAVKPTFSPPGHRPLMLSTGHSPATSPYSRNESLSSSSPTLRPLLLQRSASLNSYRPSPTTEPGFF</sequence>
<organism evidence="7 8">
    <name type="scientific">Agaricus bisporus var. burnettii</name>
    <dbReference type="NCBI Taxonomy" id="192524"/>
    <lineage>
        <taxon>Eukaryota</taxon>
        <taxon>Fungi</taxon>
        <taxon>Dikarya</taxon>
        <taxon>Basidiomycota</taxon>
        <taxon>Agaricomycotina</taxon>
        <taxon>Agaricomycetes</taxon>
        <taxon>Agaricomycetidae</taxon>
        <taxon>Agaricales</taxon>
        <taxon>Agaricineae</taxon>
        <taxon>Agaricaceae</taxon>
        <taxon>Agaricus</taxon>
    </lineage>
</organism>
<feature type="region of interest" description="Disordered" evidence="5">
    <location>
        <begin position="343"/>
        <end position="393"/>
    </location>
</feature>
<feature type="transmembrane region" description="Helical" evidence="6">
    <location>
        <begin position="146"/>
        <end position="164"/>
    </location>
</feature>
<evidence type="ECO:0000313" key="8">
    <source>
        <dbReference type="Proteomes" id="UP000629468"/>
    </source>
</evidence>
<comment type="subcellular location">
    <subcellularLocation>
        <location evidence="1">Membrane</location>
        <topology evidence="1">Multi-pass membrane protein</topology>
    </subcellularLocation>
</comment>
<evidence type="ECO:0008006" key="9">
    <source>
        <dbReference type="Google" id="ProtNLM"/>
    </source>
</evidence>
<comment type="caution">
    <text evidence="7">The sequence shown here is derived from an EMBL/GenBank/DDBJ whole genome shotgun (WGS) entry which is preliminary data.</text>
</comment>
<dbReference type="Proteomes" id="UP000629468">
    <property type="component" value="Unassembled WGS sequence"/>
</dbReference>
<dbReference type="EMBL" id="JABXXO010000007">
    <property type="protein sequence ID" value="KAF7773410.1"/>
    <property type="molecule type" value="Genomic_DNA"/>
</dbReference>
<gene>
    <name evidence="7" type="ORF">Agabi119p4_5577</name>
</gene>
<feature type="transmembrane region" description="Helical" evidence="6">
    <location>
        <begin position="251"/>
        <end position="275"/>
    </location>
</feature>
<feature type="transmembrane region" description="Helical" evidence="6">
    <location>
        <begin position="16"/>
        <end position="46"/>
    </location>
</feature>
<name>A0A8H7KGA9_AGABI</name>
<keyword evidence="4 6" id="KW-0472">Membrane</keyword>
<keyword evidence="2 6" id="KW-0812">Transmembrane</keyword>
<dbReference type="AlphaFoldDB" id="A0A8H7KGA9"/>